<dbReference type="Pfam" id="PF07510">
    <property type="entry name" value="GmrSD_C"/>
    <property type="match status" value="1"/>
</dbReference>
<evidence type="ECO:0000313" key="4">
    <source>
        <dbReference type="Proteomes" id="UP000529783"/>
    </source>
</evidence>
<keyword evidence="4" id="KW-1185">Reference proteome</keyword>
<name>A0A7Y9ERW2_9ACTN</name>
<dbReference type="Proteomes" id="UP000529783">
    <property type="component" value="Unassembled WGS sequence"/>
</dbReference>
<evidence type="ECO:0000256" key="1">
    <source>
        <dbReference type="SAM" id="MobiDB-lite"/>
    </source>
</evidence>
<gene>
    <name evidence="3" type="ORF">BJY14_007978</name>
</gene>
<sequence>MKRARSCAASSAISGTCNTRETVLERDGENVQTNDQYQAVSGTRTSPYDGATWTQRDDLDIDHVVPLAQAWRSGANAWTTARRRQFAHDLTSSQLWTVTDNVNQAKGDKDPGGRIRRGHHRRAGERQKRPRR</sequence>
<protein>
    <submittedName>
        <fullName evidence="3">5-methylcytosine-specific restriction endonuclease McrA</fullName>
    </submittedName>
</protein>
<feature type="compositionally biased region" description="Basic residues" evidence="1">
    <location>
        <begin position="114"/>
        <end position="132"/>
    </location>
</feature>
<keyword evidence="3" id="KW-0540">Nuclease</keyword>
<evidence type="ECO:0000313" key="3">
    <source>
        <dbReference type="EMBL" id="NYD51995.1"/>
    </source>
</evidence>
<accession>A0A7Y9ERW2</accession>
<dbReference type="InterPro" id="IPR011089">
    <property type="entry name" value="GmrSD_C"/>
</dbReference>
<dbReference type="PANTHER" id="PTHR24094:SF15">
    <property type="entry name" value="AMP-DEPENDENT SYNTHETASE_LIGASE DOMAIN-CONTAINING PROTEIN-RELATED"/>
    <property type="match status" value="1"/>
</dbReference>
<dbReference type="EMBL" id="JACCBA010000001">
    <property type="protein sequence ID" value="NYD51995.1"/>
    <property type="molecule type" value="Genomic_DNA"/>
</dbReference>
<dbReference type="AlphaFoldDB" id="A0A7Y9ERW2"/>
<feature type="region of interest" description="Disordered" evidence="1">
    <location>
        <begin position="100"/>
        <end position="132"/>
    </location>
</feature>
<proteinExistence type="predicted"/>
<feature type="domain" description="GmrSD restriction endonucleases C-terminal" evidence="2">
    <location>
        <begin position="46"/>
        <end position="106"/>
    </location>
</feature>
<organism evidence="3 4">
    <name type="scientific">Actinomadura luteofluorescens</name>
    <dbReference type="NCBI Taxonomy" id="46163"/>
    <lineage>
        <taxon>Bacteria</taxon>
        <taxon>Bacillati</taxon>
        <taxon>Actinomycetota</taxon>
        <taxon>Actinomycetes</taxon>
        <taxon>Streptosporangiales</taxon>
        <taxon>Thermomonosporaceae</taxon>
        <taxon>Actinomadura</taxon>
    </lineage>
</organism>
<keyword evidence="3" id="KW-0255">Endonuclease</keyword>
<keyword evidence="3" id="KW-0378">Hydrolase</keyword>
<reference evidence="3 4" key="1">
    <citation type="submission" date="2020-07" db="EMBL/GenBank/DDBJ databases">
        <title>Sequencing the genomes of 1000 actinobacteria strains.</title>
        <authorList>
            <person name="Klenk H.-P."/>
        </authorList>
    </citation>
    <scope>NUCLEOTIDE SEQUENCE [LARGE SCALE GENOMIC DNA]</scope>
    <source>
        <strain evidence="3 4">DSM 40398</strain>
    </source>
</reference>
<evidence type="ECO:0000259" key="2">
    <source>
        <dbReference type="Pfam" id="PF07510"/>
    </source>
</evidence>
<dbReference type="RefSeq" id="WP_179848270.1">
    <property type="nucleotide sequence ID" value="NZ_JACCBA010000001.1"/>
</dbReference>
<comment type="caution">
    <text evidence="3">The sequence shown here is derived from an EMBL/GenBank/DDBJ whole genome shotgun (WGS) entry which is preliminary data.</text>
</comment>
<dbReference type="PANTHER" id="PTHR24094">
    <property type="entry name" value="SECRETED PROTEIN"/>
    <property type="match status" value="1"/>
</dbReference>
<dbReference type="GO" id="GO:0004519">
    <property type="term" value="F:endonuclease activity"/>
    <property type="evidence" value="ECO:0007669"/>
    <property type="project" value="UniProtKB-KW"/>
</dbReference>